<name>A0A381TBN1_9ZZZZ</name>
<evidence type="ECO:0000256" key="11">
    <source>
        <dbReference type="ARBA" id="ARBA00023136"/>
    </source>
</evidence>
<feature type="transmembrane region" description="Helical" evidence="12">
    <location>
        <begin position="53"/>
        <end position="71"/>
    </location>
</feature>
<dbReference type="AlphaFoldDB" id="A0A381TBN1"/>
<sequence>MEGFTQVLTRDLKVALQRWSELCNPLIFFLIVASLFPLAISPEASDLKQVGTGVLWISALLSSLLALDGLFRDDAEDGSMEQLMLSPVPLTIVIAAKILAHWLITGLPLVVIAPVIALSYYMPVDALTTLILALILATPTLSVLGAIGAALTVGLRRGGPIVGLLVLPLTGPVLIFGTLATDLAVQGESAAGPLYLLGALLALAVVLGPLATSTAVRVSLE</sequence>
<keyword evidence="10 12" id="KW-1133">Transmembrane helix</keyword>
<comment type="function">
    <text evidence="1">Required for the export of heme to the periplasm for the biogenesis of c-type cytochromes.</text>
</comment>
<organism evidence="13">
    <name type="scientific">marine metagenome</name>
    <dbReference type="NCBI Taxonomy" id="408172"/>
    <lineage>
        <taxon>unclassified sequences</taxon>
        <taxon>metagenomes</taxon>
        <taxon>ecological metagenomes</taxon>
    </lineage>
</organism>
<feature type="transmembrane region" description="Helical" evidence="12">
    <location>
        <begin position="161"/>
        <end position="181"/>
    </location>
</feature>
<dbReference type="PANTHER" id="PTHR30070:SF1">
    <property type="entry name" value="CYTOCHROME C BIOGENESIS B-RELATED"/>
    <property type="match status" value="1"/>
</dbReference>
<evidence type="ECO:0000256" key="5">
    <source>
        <dbReference type="ARBA" id="ARBA00022448"/>
    </source>
</evidence>
<keyword evidence="8 12" id="KW-0812">Transmembrane</keyword>
<evidence type="ECO:0000256" key="9">
    <source>
        <dbReference type="ARBA" id="ARBA00022748"/>
    </source>
</evidence>
<evidence type="ECO:0000256" key="1">
    <source>
        <dbReference type="ARBA" id="ARBA00002442"/>
    </source>
</evidence>
<evidence type="ECO:0000256" key="7">
    <source>
        <dbReference type="ARBA" id="ARBA00022519"/>
    </source>
</evidence>
<dbReference type="PANTHER" id="PTHR30070">
    <property type="entry name" value="HEME EXPORTER PROTEIN B"/>
    <property type="match status" value="1"/>
</dbReference>
<keyword evidence="5" id="KW-0813">Transport</keyword>
<keyword evidence="7" id="KW-0997">Cell inner membrane</keyword>
<feature type="transmembrane region" description="Helical" evidence="12">
    <location>
        <begin position="92"/>
        <end position="121"/>
    </location>
</feature>
<dbReference type="GO" id="GO:1903607">
    <property type="term" value="P:cytochrome c biosynthetic process"/>
    <property type="evidence" value="ECO:0007669"/>
    <property type="project" value="TreeGrafter"/>
</dbReference>
<dbReference type="Pfam" id="PF03379">
    <property type="entry name" value="CcmB"/>
    <property type="match status" value="1"/>
</dbReference>
<keyword evidence="9" id="KW-0201">Cytochrome c-type biogenesis</keyword>
<dbReference type="EMBL" id="UINC01004328">
    <property type="protein sequence ID" value="SVA13510.1"/>
    <property type="molecule type" value="Genomic_DNA"/>
</dbReference>
<dbReference type="InterPro" id="IPR026031">
    <property type="entry name" value="Cyt_c_CcmB_bac"/>
</dbReference>
<dbReference type="GO" id="GO:0005886">
    <property type="term" value="C:plasma membrane"/>
    <property type="evidence" value="ECO:0007669"/>
    <property type="project" value="UniProtKB-SubCell"/>
</dbReference>
<dbReference type="GO" id="GO:0015232">
    <property type="term" value="F:heme transmembrane transporter activity"/>
    <property type="evidence" value="ECO:0007669"/>
    <property type="project" value="InterPro"/>
</dbReference>
<accession>A0A381TBN1</accession>
<dbReference type="InterPro" id="IPR003544">
    <property type="entry name" value="Cyt_c_biogenesis_CcmB"/>
</dbReference>
<comment type="similarity">
    <text evidence="3">Belongs to the CcmB/CycW/HelB family.</text>
</comment>
<dbReference type="GO" id="GO:0017004">
    <property type="term" value="P:cytochrome complex assembly"/>
    <property type="evidence" value="ECO:0007669"/>
    <property type="project" value="UniProtKB-KW"/>
</dbReference>
<evidence type="ECO:0000256" key="10">
    <source>
        <dbReference type="ARBA" id="ARBA00022989"/>
    </source>
</evidence>
<evidence type="ECO:0000256" key="6">
    <source>
        <dbReference type="ARBA" id="ARBA00022475"/>
    </source>
</evidence>
<evidence type="ECO:0000256" key="2">
    <source>
        <dbReference type="ARBA" id="ARBA00004429"/>
    </source>
</evidence>
<feature type="transmembrane region" description="Helical" evidence="12">
    <location>
        <begin position="127"/>
        <end position="154"/>
    </location>
</feature>
<dbReference type="NCBIfam" id="TIGR01190">
    <property type="entry name" value="ccmB"/>
    <property type="match status" value="1"/>
</dbReference>
<proteinExistence type="inferred from homology"/>
<evidence type="ECO:0000256" key="12">
    <source>
        <dbReference type="SAM" id="Phobius"/>
    </source>
</evidence>
<dbReference type="PIRSF" id="PIRSF002764">
    <property type="entry name" value="CcmB"/>
    <property type="match status" value="1"/>
</dbReference>
<evidence type="ECO:0000313" key="13">
    <source>
        <dbReference type="EMBL" id="SVA13510.1"/>
    </source>
</evidence>
<feature type="transmembrane region" description="Helical" evidence="12">
    <location>
        <begin position="193"/>
        <end position="216"/>
    </location>
</feature>
<evidence type="ECO:0000256" key="3">
    <source>
        <dbReference type="ARBA" id="ARBA00010544"/>
    </source>
</evidence>
<feature type="transmembrane region" description="Helical" evidence="12">
    <location>
        <begin position="22"/>
        <end position="41"/>
    </location>
</feature>
<dbReference type="PRINTS" id="PR01414">
    <property type="entry name" value="CCMBBIOGNSIS"/>
</dbReference>
<keyword evidence="11 12" id="KW-0472">Membrane</keyword>
<evidence type="ECO:0000256" key="8">
    <source>
        <dbReference type="ARBA" id="ARBA00022692"/>
    </source>
</evidence>
<gene>
    <name evidence="13" type="ORF">METZ01_LOCUS66364</name>
</gene>
<protein>
    <recommendedName>
        <fullName evidence="4">Heme exporter protein B</fullName>
    </recommendedName>
</protein>
<evidence type="ECO:0000256" key="4">
    <source>
        <dbReference type="ARBA" id="ARBA00016452"/>
    </source>
</evidence>
<reference evidence="13" key="1">
    <citation type="submission" date="2018-05" db="EMBL/GenBank/DDBJ databases">
        <authorList>
            <person name="Lanie J.A."/>
            <person name="Ng W.-L."/>
            <person name="Kazmierczak K.M."/>
            <person name="Andrzejewski T.M."/>
            <person name="Davidsen T.M."/>
            <person name="Wayne K.J."/>
            <person name="Tettelin H."/>
            <person name="Glass J.I."/>
            <person name="Rusch D."/>
            <person name="Podicherti R."/>
            <person name="Tsui H.-C.T."/>
            <person name="Winkler M.E."/>
        </authorList>
    </citation>
    <scope>NUCLEOTIDE SEQUENCE</scope>
</reference>
<comment type="subcellular location">
    <subcellularLocation>
        <location evidence="2">Cell inner membrane</location>
        <topology evidence="2">Multi-pass membrane protein</topology>
    </subcellularLocation>
</comment>
<keyword evidence="6" id="KW-1003">Cell membrane</keyword>